<evidence type="ECO:0000313" key="2">
    <source>
        <dbReference type="EMBL" id="KAG7306830.1"/>
    </source>
</evidence>
<evidence type="ECO:0000259" key="1">
    <source>
        <dbReference type="Pfam" id="PF00626"/>
    </source>
</evidence>
<name>A0ABQ7QP66_PLUXY</name>
<dbReference type="InterPro" id="IPR029006">
    <property type="entry name" value="ADF-H/Gelsolin-like_dom_sf"/>
</dbReference>
<dbReference type="Gene3D" id="3.40.20.10">
    <property type="entry name" value="Severin"/>
    <property type="match status" value="1"/>
</dbReference>
<dbReference type="Pfam" id="PF00626">
    <property type="entry name" value="Gelsolin"/>
    <property type="match status" value="1"/>
</dbReference>
<comment type="caution">
    <text evidence="2">The sequence shown here is derived from an EMBL/GenBank/DDBJ whole genome shotgun (WGS) entry which is preliminary data.</text>
</comment>
<protein>
    <recommendedName>
        <fullName evidence="1">Gelsolin-like domain-containing protein</fullName>
    </recommendedName>
</protein>
<sequence>MLWFQSQLPDLSDDGVYILDTGEELYYWRGAAAPARVLAAKEDIIEQYISDDGLDRTATSALVVSVRQGAEPAVFRTHFRDWDEDMWTNQTSYEDIKNEVKAGNA</sequence>
<dbReference type="SUPFAM" id="SSF55753">
    <property type="entry name" value="Actin depolymerizing proteins"/>
    <property type="match status" value="1"/>
</dbReference>
<organism evidence="2 3">
    <name type="scientific">Plutella xylostella</name>
    <name type="common">Diamondback moth</name>
    <name type="synonym">Plutella maculipennis</name>
    <dbReference type="NCBI Taxonomy" id="51655"/>
    <lineage>
        <taxon>Eukaryota</taxon>
        <taxon>Metazoa</taxon>
        <taxon>Ecdysozoa</taxon>
        <taxon>Arthropoda</taxon>
        <taxon>Hexapoda</taxon>
        <taxon>Insecta</taxon>
        <taxon>Pterygota</taxon>
        <taxon>Neoptera</taxon>
        <taxon>Endopterygota</taxon>
        <taxon>Lepidoptera</taxon>
        <taxon>Glossata</taxon>
        <taxon>Ditrysia</taxon>
        <taxon>Yponomeutoidea</taxon>
        <taxon>Plutellidae</taxon>
        <taxon>Plutella</taxon>
    </lineage>
</organism>
<dbReference type="InterPro" id="IPR007123">
    <property type="entry name" value="Gelsolin-like_dom"/>
</dbReference>
<feature type="domain" description="Gelsolin-like" evidence="1">
    <location>
        <begin position="10"/>
        <end position="75"/>
    </location>
</feature>
<keyword evidence="3" id="KW-1185">Reference proteome</keyword>
<dbReference type="Proteomes" id="UP000823941">
    <property type="component" value="Chromosome 11"/>
</dbReference>
<evidence type="ECO:0000313" key="3">
    <source>
        <dbReference type="Proteomes" id="UP000823941"/>
    </source>
</evidence>
<reference evidence="2 3" key="1">
    <citation type="submission" date="2021-06" db="EMBL/GenBank/DDBJ databases">
        <title>A haploid diamondback moth (Plutella xylostella L.) genome assembly resolves 31 chromosomes and identifies a diamide resistance mutation.</title>
        <authorList>
            <person name="Ward C.M."/>
            <person name="Perry K.D."/>
            <person name="Baker G."/>
            <person name="Powis K."/>
            <person name="Heckel D.G."/>
            <person name="Baxter S.W."/>
        </authorList>
    </citation>
    <scope>NUCLEOTIDE SEQUENCE [LARGE SCALE GENOMIC DNA]</scope>
    <source>
        <strain evidence="2 3">LV</strain>
        <tissue evidence="2">Single pupa</tissue>
    </source>
</reference>
<gene>
    <name evidence="2" type="ORF">JYU34_008276</name>
</gene>
<proteinExistence type="predicted"/>
<accession>A0ABQ7QP66</accession>
<dbReference type="EMBL" id="JAHIBW010000011">
    <property type="protein sequence ID" value="KAG7306830.1"/>
    <property type="molecule type" value="Genomic_DNA"/>
</dbReference>